<keyword evidence="1" id="KW-0732">Signal</keyword>
<evidence type="ECO:0000313" key="2">
    <source>
        <dbReference type="EMBL" id="MCW8346364.1"/>
    </source>
</evidence>
<proteinExistence type="predicted"/>
<sequence>MKNIGKILIIILLLQLSGHAVAQDIEQRFPPQQVEKILALAFENKSIRYTSFATQFNFCQQKPKHSECGEPYQVKRSNYQIAKGNHDVLEQVYHQEMRALVMPEMAYPDLVTSLRELAYLEQKPQADLLYKDTLHAVNDWLAIHDMPQTTEVYFLHALMIKAEALNQQIRDEETF</sequence>
<evidence type="ECO:0000256" key="1">
    <source>
        <dbReference type="SAM" id="SignalP"/>
    </source>
</evidence>
<accession>A0A9X3CMV0</accession>
<feature type="chain" id="PRO_5040831048" evidence="1">
    <location>
        <begin position="23"/>
        <end position="175"/>
    </location>
</feature>
<name>A0A9X3CMV0_9VIBR</name>
<organism evidence="2 3">
    <name type="scientific">Vibrio qingdaonensis</name>
    <dbReference type="NCBI Taxonomy" id="2829491"/>
    <lineage>
        <taxon>Bacteria</taxon>
        <taxon>Pseudomonadati</taxon>
        <taxon>Pseudomonadota</taxon>
        <taxon>Gammaproteobacteria</taxon>
        <taxon>Vibrionales</taxon>
        <taxon>Vibrionaceae</taxon>
        <taxon>Vibrio</taxon>
    </lineage>
</organism>
<gene>
    <name evidence="2" type="ORF">MD535_10160</name>
</gene>
<dbReference type="RefSeq" id="WP_265674929.1">
    <property type="nucleotide sequence ID" value="NZ_JAKRRY010000011.1"/>
</dbReference>
<keyword evidence="3" id="KW-1185">Reference proteome</keyword>
<protein>
    <submittedName>
        <fullName evidence="2">Uncharacterized protein</fullName>
    </submittedName>
</protein>
<feature type="signal peptide" evidence="1">
    <location>
        <begin position="1"/>
        <end position="22"/>
    </location>
</feature>
<dbReference type="AlphaFoldDB" id="A0A9X3CMV0"/>
<evidence type="ECO:0000313" key="3">
    <source>
        <dbReference type="Proteomes" id="UP001155587"/>
    </source>
</evidence>
<reference evidence="2" key="1">
    <citation type="submission" date="2022-02" db="EMBL/GenBank/DDBJ databases">
        <title>Vibrio sp. nov, a new bacterium isolated from seawater.</title>
        <authorList>
            <person name="Yuan Y."/>
        </authorList>
    </citation>
    <scope>NUCLEOTIDE SEQUENCE</scope>
    <source>
        <strain evidence="2">ZSDZ65</strain>
    </source>
</reference>
<comment type="caution">
    <text evidence="2">The sequence shown here is derived from an EMBL/GenBank/DDBJ whole genome shotgun (WGS) entry which is preliminary data.</text>
</comment>
<dbReference type="Proteomes" id="UP001155587">
    <property type="component" value="Unassembled WGS sequence"/>
</dbReference>
<dbReference type="EMBL" id="JAKRRY010000011">
    <property type="protein sequence ID" value="MCW8346364.1"/>
    <property type="molecule type" value="Genomic_DNA"/>
</dbReference>